<keyword evidence="2" id="KW-1185">Reference proteome</keyword>
<evidence type="ECO:0000313" key="1">
    <source>
        <dbReference type="EMBL" id="QDG51162.1"/>
    </source>
</evidence>
<gene>
    <name evidence="1" type="ORF">FIV42_10560</name>
</gene>
<dbReference type="RefSeq" id="WP_141197647.1">
    <property type="nucleotide sequence ID" value="NZ_CP042468.1"/>
</dbReference>
<evidence type="ECO:0000313" key="2">
    <source>
        <dbReference type="Proteomes" id="UP000315995"/>
    </source>
</evidence>
<accession>A0A4Y6PS52</accession>
<name>A0A4Y6PS52_PERCE</name>
<dbReference type="AlphaFoldDB" id="A0A4Y6PS52"/>
<organism evidence="1 2">
    <name type="scientific">Persicimonas caeni</name>
    <dbReference type="NCBI Taxonomy" id="2292766"/>
    <lineage>
        <taxon>Bacteria</taxon>
        <taxon>Deltaproteobacteria</taxon>
        <taxon>Bradymonadales</taxon>
        <taxon>Bradymonadaceae</taxon>
        <taxon>Persicimonas</taxon>
    </lineage>
</organism>
<dbReference type="EMBL" id="CP041186">
    <property type="protein sequence ID" value="QDG51162.1"/>
    <property type="molecule type" value="Genomic_DNA"/>
</dbReference>
<proteinExistence type="predicted"/>
<protein>
    <submittedName>
        <fullName evidence="1">Uncharacterized protein</fullName>
    </submittedName>
</protein>
<accession>A0A5B8Y7K8</accession>
<reference evidence="1 2" key="1">
    <citation type="submission" date="2019-06" db="EMBL/GenBank/DDBJ databases">
        <title>Persicimonas caeni gen. nov., sp. nov., a predatory bacterium isolated from solar saltern.</title>
        <authorList>
            <person name="Wang S."/>
        </authorList>
    </citation>
    <scope>NUCLEOTIDE SEQUENCE [LARGE SCALE GENOMIC DNA]</scope>
    <source>
        <strain evidence="1 2">YN101</strain>
    </source>
</reference>
<sequence length="214" mass="23680">MSTLARLFPQLEREVKAYDEETGDAPAYAYTERSPDSVTAGEFLREITHVIVAASLSSAAVQSIEAAIAPYLDYAQPRLTAQERAQREAAVLERFGHRAKVAGIFDAFDYVAQHGIDGVIDELREKGPKSLQRFKGIGPTSCRHLAKNLGYRTSMHDRHIERLAQAAGFDNAGQLPWAVLTSRLDAESVSWVEYVFWRYVTALDGEAELHGALA</sequence>
<dbReference type="Proteomes" id="UP000315995">
    <property type="component" value="Chromosome"/>
</dbReference>